<dbReference type="Proteomes" id="UP000002051">
    <property type="component" value="Chromosome 6"/>
</dbReference>
<feature type="domain" description="RNase H type-1" evidence="1">
    <location>
        <begin position="19"/>
        <end position="110"/>
    </location>
</feature>
<dbReference type="CDD" id="cd06222">
    <property type="entry name" value="RNase_H_like"/>
    <property type="match status" value="1"/>
</dbReference>
<dbReference type="SUPFAM" id="SSF53098">
    <property type="entry name" value="Ribonuclease H-like"/>
    <property type="match status" value="1"/>
</dbReference>
<evidence type="ECO:0000313" key="2">
    <source>
        <dbReference type="EMBL" id="KEH26727.1"/>
    </source>
</evidence>
<evidence type="ECO:0000313" key="4">
    <source>
        <dbReference type="Proteomes" id="UP000002051"/>
    </source>
</evidence>
<dbReference type="AlphaFoldDB" id="A0A072UAP7"/>
<organism evidence="2 4">
    <name type="scientific">Medicago truncatula</name>
    <name type="common">Barrel medic</name>
    <name type="synonym">Medicago tribuloides</name>
    <dbReference type="NCBI Taxonomy" id="3880"/>
    <lineage>
        <taxon>Eukaryota</taxon>
        <taxon>Viridiplantae</taxon>
        <taxon>Streptophyta</taxon>
        <taxon>Embryophyta</taxon>
        <taxon>Tracheophyta</taxon>
        <taxon>Spermatophyta</taxon>
        <taxon>Magnoliopsida</taxon>
        <taxon>eudicotyledons</taxon>
        <taxon>Gunneridae</taxon>
        <taxon>Pentapetalae</taxon>
        <taxon>rosids</taxon>
        <taxon>fabids</taxon>
        <taxon>Fabales</taxon>
        <taxon>Fabaceae</taxon>
        <taxon>Papilionoideae</taxon>
        <taxon>50 kb inversion clade</taxon>
        <taxon>NPAAA clade</taxon>
        <taxon>Hologalegina</taxon>
        <taxon>IRL clade</taxon>
        <taxon>Trifolieae</taxon>
        <taxon>Medicago</taxon>
    </lineage>
</organism>
<dbReference type="InterPro" id="IPR044730">
    <property type="entry name" value="RNase_H-like_dom_plant"/>
</dbReference>
<keyword evidence="4" id="KW-1185">Reference proteome</keyword>
<gene>
    <name evidence="2" type="ordered locus">MTR_6g472250</name>
</gene>
<name>A0A072UAP7_MEDTR</name>
<sequence length="134" mass="15829">METRVEAFARKQLRLIWSFRTHPRTAGFGGLDRNYDKAFQFGFYGSIGWSNILHAEIQDLLVGLKLWWKARKFICYYDSLHVVQLGSMNTHHFHHYANMLEIYQSLHEERLEFFSPSDFSRGQCLSRYSSEIGS</sequence>
<reference evidence="2 4" key="2">
    <citation type="journal article" date="2014" name="BMC Genomics">
        <title>An improved genome release (version Mt4.0) for the model legume Medicago truncatula.</title>
        <authorList>
            <person name="Tang H."/>
            <person name="Krishnakumar V."/>
            <person name="Bidwell S."/>
            <person name="Rosen B."/>
            <person name="Chan A."/>
            <person name="Zhou S."/>
            <person name="Gentzbittel L."/>
            <person name="Childs K.L."/>
            <person name="Yandell M."/>
            <person name="Gundlach H."/>
            <person name="Mayer K.F."/>
            <person name="Schwartz D.C."/>
            <person name="Town C.D."/>
        </authorList>
    </citation>
    <scope>GENOME REANNOTATION</scope>
    <source>
        <strain evidence="2">A17</strain>
        <strain evidence="3 4">cv. Jemalong A17</strain>
    </source>
</reference>
<reference evidence="3" key="3">
    <citation type="submission" date="2015-04" db="UniProtKB">
        <authorList>
            <consortium name="EnsemblPlants"/>
        </authorList>
    </citation>
    <scope>IDENTIFICATION</scope>
    <source>
        <strain evidence="3">cv. Jemalong A17</strain>
    </source>
</reference>
<evidence type="ECO:0000313" key="3">
    <source>
        <dbReference type="EnsemblPlants" id="KEH26727"/>
    </source>
</evidence>
<dbReference type="GO" id="GO:0004523">
    <property type="term" value="F:RNA-DNA hybrid ribonuclease activity"/>
    <property type="evidence" value="ECO:0007669"/>
    <property type="project" value="InterPro"/>
</dbReference>
<dbReference type="Pfam" id="PF13456">
    <property type="entry name" value="RVT_3"/>
    <property type="match status" value="1"/>
</dbReference>
<dbReference type="EnsemblPlants" id="KEH26727">
    <property type="protein sequence ID" value="KEH26727"/>
    <property type="gene ID" value="MTR_6g472250"/>
</dbReference>
<dbReference type="GO" id="GO:0003676">
    <property type="term" value="F:nucleic acid binding"/>
    <property type="evidence" value="ECO:0007669"/>
    <property type="project" value="InterPro"/>
</dbReference>
<dbReference type="HOGENOM" id="CLU_1899316_0_0_1"/>
<proteinExistence type="predicted"/>
<reference evidence="2 4" key="1">
    <citation type="journal article" date="2011" name="Nature">
        <title>The Medicago genome provides insight into the evolution of rhizobial symbioses.</title>
        <authorList>
            <person name="Young N.D."/>
            <person name="Debelle F."/>
            <person name="Oldroyd G.E."/>
            <person name="Geurts R."/>
            <person name="Cannon S.B."/>
            <person name="Udvardi M.K."/>
            <person name="Benedito V.A."/>
            <person name="Mayer K.F."/>
            <person name="Gouzy J."/>
            <person name="Schoof H."/>
            <person name="Van de Peer Y."/>
            <person name="Proost S."/>
            <person name="Cook D.R."/>
            <person name="Meyers B.C."/>
            <person name="Spannagl M."/>
            <person name="Cheung F."/>
            <person name="De Mita S."/>
            <person name="Krishnakumar V."/>
            <person name="Gundlach H."/>
            <person name="Zhou S."/>
            <person name="Mudge J."/>
            <person name="Bharti A.K."/>
            <person name="Murray J.D."/>
            <person name="Naoumkina M.A."/>
            <person name="Rosen B."/>
            <person name="Silverstein K.A."/>
            <person name="Tang H."/>
            <person name="Rombauts S."/>
            <person name="Zhao P.X."/>
            <person name="Zhou P."/>
            <person name="Barbe V."/>
            <person name="Bardou P."/>
            <person name="Bechner M."/>
            <person name="Bellec A."/>
            <person name="Berger A."/>
            <person name="Berges H."/>
            <person name="Bidwell S."/>
            <person name="Bisseling T."/>
            <person name="Choisne N."/>
            <person name="Couloux A."/>
            <person name="Denny R."/>
            <person name="Deshpande S."/>
            <person name="Dai X."/>
            <person name="Doyle J.J."/>
            <person name="Dudez A.M."/>
            <person name="Farmer A.D."/>
            <person name="Fouteau S."/>
            <person name="Franken C."/>
            <person name="Gibelin C."/>
            <person name="Gish J."/>
            <person name="Goldstein S."/>
            <person name="Gonzalez A.J."/>
            <person name="Green P.J."/>
            <person name="Hallab A."/>
            <person name="Hartog M."/>
            <person name="Hua A."/>
            <person name="Humphray S.J."/>
            <person name="Jeong D.H."/>
            <person name="Jing Y."/>
            <person name="Jocker A."/>
            <person name="Kenton S.M."/>
            <person name="Kim D.J."/>
            <person name="Klee K."/>
            <person name="Lai H."/>
            <person name="Lang C."/>
            <person name="Lin S."/>
            <person name="Macmil S.L."/>
            <person name="Magdelenat G."/>
            <person name="Matthews L."/>
            <person name="McCorrison J."/>
            <person name="Monaghan E.L."/>
            <person name="Mun J.H."/>
            <person name="Najar F.Z."/>
            <person name="Nicholson C."/>
            <person name="Noirot C."/>
            <person name="O'Bleness M."/>
            <person name="Paule C.R."/>
            <person name="Poulain J."/>
            <person name="Prion F."/>
            <person name="Qin B."/>
            <person name="Qu C."/>
            <person name="Retzel E.F."/>
            <person name="Riddle C."/>
            <person name="Sallet E."/>
            <person name="Samain S."/>
            <person name="Samson N."/>
            <person name="Sanders I."/>
            <person name="Saurat O."/>
            <person name="Scarpelli C."/>
            <person name="Schiex T."/>
            <person name="Segurens B."/>
            <person name="Severin A.J."/>
            <person name="Sherrier D.J."/>
            <person name="Shi R."/>
            <person name="Sims S."/>
            <person name="Singer S.R."/>
            <person name="Sinharoy S."/>
            <person name="Sterck L."/>
            <person name="Viollet A."/>
            <person name="Wang B.B."/>
            <person name="Wang K."/>
            <person name="Wang M."/>
            <person name="Wang X."/>
            <person name="Warfsmann J."/>
            <person name="Weissenbach J."/>
            <person name="White D.D."/>
            <person name="White J.D."/>
            <person name="Wiley G.B."/>
            <person name="Wincker P."/>
            <person name="Xing Y."/>
            <person name="Yang L."/>
            <person name="Yao Z."/>
            <person name="Ying F."/>
            <person name="Zhai J."/>
            <person name="Zhou L."/>
            <person name="Zuber A."/>
            <person name="Denarie J."/>
            <person name="Dixon R.A."/>
            <person name="May G.D."/>
            <person name="Schwartz D.C."/>
            <person name="Rogers J."/>
            <person name="Quetier F."/>
            <person name="Town C.D."/>
            <person name="Roe B.A."/>
        </authorList>
    </citation>
    <scope>NUCLEOTIDE SEQUENCE [LARGE SCALE GENOMIC DNA]</scope>
    <source>
        <strain evidence="2">A17</strain>
        <strain evidence="3 4">cv. Jemalong A17</strain>
    </source>
</reference>
<dbReference type="InterPro" id="IPR002156">
    <property type="entry name" value="RNaseH_domain"/>
</dbReference>
<protein>
    <recommendedName>
        <fullName evidence="1">RNase H type-1 domain-containing protein</fullName>
    </recommendedName>
</protein>
<accession>A0A072UAP7</accession>
<dbReference type="InterPro" id="IPR012337">
    <property type="entry name" value="RNaseH-like_sf"/>
</dbReference>
<evidence type="ECO:0000259" key="1">
    <source>
        <dbReference type="Pfam" id="PF13456"/>
    </source>
</evidence>
<dbReference type="EMBL" id="CM001222">
    <property type="protein sequence ID" value="KEH26727.1"/>
    <property type="molecule type" value="Genomic_DNA"/>
</dbReference>